<dbReference type="InterPro" id="IPR006342">
    <property type="entry name" value="FkbM_mtfrase"/>
</dbReference>
<dbReference type="EMBL" id="RJJR01000026">
    <property type="protein sequence ID" value="RNI32171.1"/>
    <property type="molecule type" value="Genomic_DNA"/>
</dbReference>
<proteinExistence type="predicted"/>
<evidence type="ECO:0000313" key="2">
    <source>
        <dbReference type="EMBL" id="RNI32171.1"/>
    </source>
</evidence>
<reference evidence="2 3" key="1">
    <citation type="submission" date="2018-11" db="EMBL/GenBank/DDBJ databases">
        <title>Draft genome sequence of Ferruginibacter sp. BO-59.</title>
        <authorList>
            <person name="Im W.T."/>
        </authorList>
    </citation>
    <scope>NUCLEOTIDE SEQUENCE [LARGE SCALE GENOMIC DNA]</scope>
    <source>
        <strain evidence="2 3">BO-59</strain>
    </source>
</reference>
<dbReference type="PANTHER" id="PTHR34203">
    <property type="entry name" value="METHYLTRANSFERASE, FKBM FAMILY PROTEIN"/>
    <property type="match status" value="1"/>
</dbReference>
<accession>A0A3M9N301</accession>
<keyword evidence="2" id="KW-0489">Methyltransferase</keyword>
<dbReference type="NCBIfam" id="TIGR01444">
    <property type="entry name" value="fkbM_fam"/>
    <property type="match status" value="1"/>
</dbReference>
<dbReference type="GO" id="GO:0008168">
    <property type="term" value="F:methyltransferase activity"/>
    <property type="evidence" value="ECO:0007669"/>
    <property type="project" value="UniProtKB-KW"/>
</dbReference>
<dbReference type="GO" id="GO:0032259">
    <property type="term" value="P:methylation"/>
    <property type="evidence" value="ECO:0007669"/>
    <property type="project" value="UniProtKB-KW"/>
</dbReference>
<evidence type="ECO:0000259" key="1">
    <source>
        <dbReference type="Pfam" id="PF05050"/>
    </source>
</evidence>
<name>A0A3M9N301_9BACT</name>
<keyword evidence="3" id="KW-1185">Reference proteome</keyword>
<gene>
    <name evidence="2" type="ORF">EFY79_20265</name>
</gene>
<dbReference type="AlphaFoldDB" id="A0A3M9N301"/>
<organism evidence="2 3">
    <name type="scientific">Hanamia caeni</name>
    <dbReference type="NCBI Taxonomy" id="2294116"/>
    <lineage>
        <taxon>Bacteria</taxon>
        <taxon>Pseudomonadati</taxon>
        <taxon>Bacteroidota</taxon>
        <taxon>Chitinophagia</taxon>
        <taxon>Chitinophagales</taxon>
        <taxon>Chitinophagaceae</taxon>
        <taxon>Hanamia</taxon>
    </lineage>
</organism>
<sequence length="255" mass="29618">MDSFFNLRILNLFIKYTFRLRPLNFFDYLFQRFIQRNSLLNIKVPGLPDKIYLRNYTSDIPLFANIFMLREYDVSLDGEVKTIIDCGANIGLASLFFLSKFKDCRIIAIEPEINNFRLLNNNLKNYDNVTCINKGVWNVSTYLEITNPDSGNHAFIVKETASRSGKAIKAISIEDIIKDFQLSAIDILKIDIEGSEEQVFLSNPEWIKKVRMIFCEIHENLKPGLTNSIKSLLASDFDFFMHGEYHVFKRKSDIL</sequence>
<dbReference type="InterPro" id="IPR052514">
    <property type="entry name" value="SAM-dependent_MTase"/>
</dbReference>
<dbReference type="Proteomes" id="UP000267223">
    <property type="component" value="Unassembled WGS sequence"/>
</dbReference>
<dbReference type="Pfam" id="PF05050">
    <property type="entry name" value="Methyltransf_21"/>
    <property type="match status" value="1"/>
</dbReference>
<dbReference type="PANTHER" id="PTHR34203:SF15">
    <property type="entry name" value="SLL1173 PROTEIN"/>
    <property type="match status" value="1"/>
</dbReference>
<dbReference type="Gene3D" id="3.40.50.150">
    <property type="entry name" value="Vaccinia Virus protein VP39"/>
    <property type="match status" value="1"/>
</dbReference>
<keyword evidence="2" id="KW-0808">Transferase</keyword>
<evidence type="ECO:0000313" key="3">
    <source>
        <dbReference type="Proteomes" id="UP000267223"/>
    </source>
</evidence>
<dbReference type="InterPro" id="IPR029063">
    <property type="entry name" value="SAM-dependent_MTases_sf"/>
</dbReference>
<protein>
    <submittedName>
        <fullName evidence="2">FkbM family methyltransferase</fullName>
    </submittedName>
</protein>
<comment type="caution">
    <text evidence="2">The sequence shown here is derived from an EMBL/GenBank/DDBJ whole genome shotgun (WGS) entry which is preliminary data.</text>
</comment>
<feature type="domain" description="Methyltransferase FkbM" evidence="1">
    <location>
        <begin position="85"/>
        <end position="221"/>
    </location>
</feature>
<dbReference type="SUPFAM" id="SSF53335">
    <property type="entry name" value="S-adenosyl-L-methionine-dependent methyltransferases"/>
    <property type="match status" value="1"/>
</dbReference>